<protein>
    <submittedName>
        <fullName evidence="2">Uncharacterized protein</fullName>
    </submittedName>
</protein>
<name>A0A8B2ZCT0_9LACO</name>
<keyword evidence="1" id="KW-0472">Membrane</keyword>
<dbReference type="AlphaFoldDB" id="A0A8B2ZCT0"/>
<sequence length="87" mass="10183">MNIIGTIKFFFRKFLKEADKKHQSITQIEKATRVFAVQKSSAKLLTSKSLSKQLWIVFKKSLSTKLSTTLLITFFFLFPHFHAFCHK</sequence>
<organism evidence="2 3">
    <name type="scientific">Ligilactobacillus ruminis</name>
    <dbReference type="NCBI Taxonomy" id="1623"/>
    <lineage>
        <taxon>Bacteria</taxon>
        <taxon>Bacillati</taxon>
        <taxon>Bacillota</taxon>
        <taxon>Bacilli</taxon>
        <taxon>Lactobacillales</taxon>
        <taxon>Lactobacillaceae</taxon>
        <taxon>Ligilactobacillus</taxon>
    </lineage>
</organism>
<dbReference type="EMBL" id="QSQR01000001">
    <property type="protein sequence ID" value="RGK48409.1"/>
    <property type="molecule type" value="Genomic_DNA"/>
</dbReference>
<comment type="caution">
    <text evidence="2">The sequence shown here is derived from an EMBL/GenBank/DDBJ whole genome shotgun (WGS) entry which is preliminary data.</text>
</comment>
<reference evidence="2 3" key="1">
    <citation type="submission" date="2018-08" db="EMBL/GenBank/DDBJ databases">
        <title>A genome reference for cultivated species of the human gut microbiota.</title>
        <authorList>
            <person name="Zou Y."/>
            <person name="Xue W."/>
            <person name="Luo G."/>
        </authorList>
    </citation>
    <scope>NUCLEOTIDE SEQUENCE [LARGE SCALE GENOMIC DNA]</scope>
    <source>
        <strain evidence="2 3">TF10-9AT</strain>
    </source>
</reference>
<keyword evidence="1" id="KW-1133">Transmembrane helix</keyword>
<evidence type="ECO:0000313" key="3">
    <source>
        <dbReference type="Proteomes" id="UP000260790"/>
    </source>
</evidence>
<evidence type="ECO:0000256" key="1">
    <source>
        <dbReference type="SAM" id="Phobius"/>
    </source>
</evidence>
<accession>A0A8B2ZCT0</accession>
<gene>
    <name evidence="2" type="ORF">DXD09_01400</name>
</gene>
<dbReference type="Proteomes" id="UP000260790">
    <property type="component" value="Unassembled WGS sequence"/>
</dbReference>
<evidence type="ECO:0000313" key="2">
    <source>
        <dbReference type="EMBL" id="RGK48409.1"/>
    </source>
</evidence>
<feature type="transmembrane region" description="Helical" evidence="1">
    <location>
        <begin position="62"/>
        <end position="81"/>
    </location>
</feature>
<keyword evidence="1" id="KW-0812">Transmembrane</keyword>
<proteinExistence type="predicted"/>